<reference evidence="2" key="1">
    <citation type="journal article" date="2020" name="Stud. Mycol.">
        <title>101 Dothideomycetes genomes: a test case for predicting lifestyles and emergence of pathogens.</title>
        <authorList>
            <person name="Haridas S."/>
            <person name="Albert R."/>
            <person name="Binder M."/>
            <person name="Bloem J."/>
            <person name="Labutti K."/>
            <person name="Salamov A."/>
            <person name="Andreopoulos B."/>
            <person name="Baker S."/>
            <person name="Barry K."/>
            <person name="Bills G."/>
            <person name="Bluhm B."/>
            <person name="Cannon C."/>
            <person name="Castanera R."/>
            <person name="Culley D."/>
            <person name="Daum C."/>
            <person name="Ezra D."/>
            <person name="Gonzalez J."/>
            <person name="Henrissat B."/>
            <person name="Kuo A."/>
            <person name="Liang C."/>
            <person name="Lipzen A."/>
            <person name="Lutzoni F."/>
            <person name="Magnuson J."/>
            <person name="Mondo S."/>
            <person name="Nolan M."/>
            <person name="Ohm R."/>
            <person name="Pangilinan J."/>
            <person name="Park H.-J."/>
            <person name="Ramirez L."/>
            <person name="Alfaro M."/>
            <person name="Sun H."/>
            <person name="Tritt A."/>
            <person name="Yoshinaga Y."/>
            <person name="Zwiers L.-H."/>
            <person name="Turgeon B."/>
            <person name="Goodwin S."/>
            <person name="Spatafora J."/>
            <person name="Crous P."/>
            <person name="Grigoriev I."/>
        </authorList>
    </citation>
    <scope>NUCLEOTIDE SEQUENCE</scope>
    <source>
        <strain evidence="2">CBS 119925</strain>
    </source>
</reference>
<dbReference type="EMBL" id="MU006578">
    <property type="protein sequence ID" value="KAF2746281.1"/>
    <property type="molecule type" value="Genomic_DNA"/>
</dbReference>
<feature type="compositionally biased region" description="Basic and acidic residues" evidence="1">
    <location>
        <begin position="397"/>
        <end position="409"/>
    </location>
</feature>
<evidence type="ECO:0000256" key="1">
    <source>
        <dbReference type="SAM" id="MobiDB-lite"/>
    </source>
</evidence>
<accession>A0A6A6VAG7</accession>
<keyword evidence="3" id="KW-1185">Reference proteome</keyword>
<evidence type="ECO:0000313" key="3">
    <source>
        <dbReference type="Proteomes" id="UP000799440"/>
    </source>
</evidence>
<sequence>MQEMREWLTGASNAIVCLGQRIESDAKDMLSEARIPADIPRIQSDERVDKYCVRNREQLDPARLLRFIEDGVDSEDEADYIADKDDEDPHTRNGADSVESPDRPAKKNKYDEWQLRHHQQIYVFLGTAGKTEMERRGKTESFESHRNWTLPDSCITRSELDNWYVNKGYGYKRRPLRAWMCAHRHMAHRFGAGFVAIMNLDERKSCVLCNCPIVTAANGAKGFHVHGKILDFALRRGTTYLIMRDDVEVTKTGVCKWKRTETTEKFWKIASTEETGTQLLCVPTENFIGRGYWNLYGGPNDEKTANRADQDEHNKLIASMKRHRYFIYDPREPPRWSKNAAIKRWLAENYPHSSMDNVDNITMVLEGETVTTEECLRRRDPRKPAIPKINQQRQMTRKGDRAESRDRLCLRYGSGRQAG</sequence>
<evidence type="ECO:0000313" key="2">
    <source>
        <dbReference type="EMBL" id="KAF2746281.1"/>
    </source>
</evidence>
<feature type="compositionally biased region" description="Basic and acidic residues" evidence="1">
    <location>
        <begin position="100"/>
        <end position="110"/>
    </location>
</feature>
<organism evidence="2 3">
    <name type="scientific">Sporormia fimetaria CBS 119925</name>
    <dbReference type="NCBI Taxonomy" id="1340428"/>
    <lineage>
        <taxon>Eukaryota</taxon>
        <taxon>Fungi</taxon>
        <taxon>Dikarya</taxon>
        <taxon>Ascomycota</taxon>
        <taxon>Pezizomycotina</taxon>
        <taxon>Dothideomycetes</taxon>
        <taxon>Pleosporomycetidae</taxon>
        <taxon>Pleosporales</taxon>
        <taxon>Sporormiaceae</taxon>
        <taxon>Sporormia</taxon>
    </lineage>
</organism>
<gene>
    <name evidence="2" type="ORF">M011DRAFT_468748</name>
</gene>
<name>A0A6A6VAG7_9PLEO</name>
<dbReference type="AlphaFoldDB" id="A0A6A6VAG7"/>
<feature type="compositionally biased region" description="Basic and acidic residues" evidence="1">
    <location>
        <begin position="81"/>
        <end position="93"/>
    </location>
</feature>
<protein>
    <submittedName>
        <fullName evidence="2">Uncharacterized protein</fullName>
    </submittedName>
</protein>
<feature type="region of interest" description="Disordered" evidence="1">
    <location>
        <begin position="379"/>
        <end position="419"/>
    </location>
</feature>
<dbReference type="Proteomes" id="UP000799440">
    <property type="component" value="Unassembled WGS sequence"/>
</dbReference>
<feature type="region of interest" description="Disordered" evidence="1">
    <location>
        <begin position="80"/>
        <end position="110"/>
    </location>
</feature>
<proteinExistence type="predicted"/>